<dbReference type="Proteomes" id="UP000054270">
    <property type="component" value="Unassembled WGS sequence"/>
</dbReference>
<dbReference type="EMBL" id="KN817527">
    <property type="protein sequence ID" value="KJA26605.1"/>
    <property type="molecule type" value="Genomic_DNA"/>
</dbReference>
<organism evidence="1 2">
    <name type="scientific">Hypholoma sublateritium (strain FD-334 SS-4)</name>
    <dbReference type="NCBI Taxonomy" id="945553"/>
    <lineage>
        <taxon>Eukaryota</taxon>
        <taxon>Fungi</taxon>
        <taxon>Dikarya</taxon>
        <taxon>Basidiomycota</taxon>
        <taxon>Agaricomycotina</taxon>
        <taxon>Agaricomycetes</taxon>
        <taxon>Agaricomycetidae</taxon>
        <taxon>Agaricales</taxon>
        <taxon>Agaricineae</taxon>
        <taxon>Strophariaceae</taxon>
        <taxon>Hypholoma</taxon>
    </lineage>
</organism>
<name>A0A0D2Q4V4_HYPSF</name>
<accession>A0A0D2Q4V4</accession>
<dbReference type="AlphaFoldDB" id="A0A0D2Q4V4"/>
<keyword evidence="2" id="KW-1185">Reference proteome</keyword>
<evidence type="ECO:0000313" key="1">
    <source>
        <dbReference type="EMBL" id="KJA26605.1"/>
    </source>
</evidence>
<gene>
    <name evidence="1" type="ORF">HYPSUDRAFT_198875</name>
</gene>
<evidence type="ECO:0000313" key="2">
    <source>
        <dbReference type="Proteomes" id="UP000054270"/>
    </source>
</evidence>
<reference evidence="2" key="1">
    <citation type="submission" date="2014-04" db="EMBL/GenBank/DDBJ databases">
        <title>Evolutionary Origins and Diversification of the Mycorrhizal Mutualists.</title>
        <authorList>
            <consortium name="DOE Joint Genome Institute"/>
            <consortium name="Mycorrhizal Genomics Consortium"/>
            <person name="Kohler A."/>
            <person name="Kuo A."/>
            <person name="Nagy L.G."/>
            <person name="Floudas D."/>
            <person name="Copeland A."/>
            <person name="Barry K.W."/>
            <person name="Cichocki N."/>
            <person name="Veneault-Fourrey C."/>
            <person name="LaButti K."/>
            <person name="Lindquist E.A."/>
            <person name="Lipzen A."/>
            <person name="Lundell T."/>
            <person name="Morin E."/>
            <person name="Murat C."/>
            <person name="Riley R."/>
            <person name="Ohm R."/>
            <person name="Sun H."/>
            <person name="Tunlid A."/>
            <person name="Henrissat B."/>
            <person name="Grigoriev I.V."/>
            <person name="Hibbett D.S."/>
            <person name="Martin F."/>
        </authorList>
    </citation>
    <scope>NUCLEOTIDE SEQUENCE [LARGE SCALE GENOMIC DNA]</scope>
    <source>
        <strain evidence="2">FD-334 SS-4</strain>
    </source>
</reference>
<proteinExistence type="predicted"/>
<sequence length="121" mass="12845">MRLAPTPTGEADADECVSVLAASELGRLELLFLTLTVASTFADAALLRYATDALLDPAAASQQTSAEKVELAERTTGDAQAHVDDAVDPVAHAHERNYLLPFLRAPRWGLSTPSIRATSSL</sequence>
<protein>
    <submittedName>
        <fullName evidence="1">Uncharacterized protein</fullName>
    </submittedName>
</protein>